<dbReference type="Proteomes" id="UP000011087">
    <property type="component" value="Unassembled WGS sequence"/>
</dbReference>
<evidence type="ECO:0000256" key="4">
    <source>
        <dbReference type="ARBA" id="ARBA00022614"/>
    </source>
</evidence>
<dbReference type="PROSITE" id="PS51424">
    <property type="entry name" value="ROC"/>
    <property type="match status" value="1"/>
</dbReference>
<dbReference type="Pfam" id="PF13855">
    <property type="entry name" value="LRR_8"/>
    <property type="match status" value="1"/>
</dbReference>
<dbReference type="PANTHER" id="PTHR48056">
    <property type="entry name" value="LRR RECEPTOR-LIKE SERINE/THREONINE-PROTEIN KINASE-RELATED"/>
    <property type="match status" value="1"/>
</dbReference>
<evidence type="ECO:0000313" key="16">
    <source>
        <dbReference type="EnsemblProtists" id="EKX48189"/>
    </source>
</evidence>
<dbReference type="Pfam" id="PF08477">
    <property type="entry name" value="Roc"/>
    <property type="match status" value="1"/>
</dbReference>
<dbReference type="KEGG" id="gtt:GUITHDRAFT_106084"/>
<keyword evidence="9" id="KW-0067">ATP-binding</keyword>
<feature type="region of interest" description="Disordered" evidence="12">
    <location>
        <begin position="2161"/>
        <end position="2197"/>
    </location>
</feature>
<reference evidence="15 17" key="1">
    <citation type="journal article" date="2012" name="Nature">
        <title>Algal genomes reveal evolutionary mosaicism and the fate of nucleomorphs.</title>
        <authorList>
            <consortium name="DOE Joint Genome Institute"/>
            <person name="Curtis B.A."/>
            <person name="Tanifuji G."/>
            <person name="Burki F."/>
            <person name="Gruber A."/>
            <person name="Irimia M."/>
            <person name="Maruyama S."/>
            <person name="Arias M.C."/>
            <person name="Ball S.G."/>
            <person name="Gile G.H."/>
            <person name="Hirakawa Y."/>
            <person name="Hopkins J.F."/>
            <person name="Kuo A."/>
            <person name="Rensing S.A."/>
            <person name="Schmutz J."/>
            <person name="Symeonidi A."/>
            <person name="Elias M."/>
            <person name="Eveleigh R.J."/>
            <person name="Herman E.K."/>
            <person name="Klute M.J."/>
            <person name="Nakayama T."/>
            <person name="Obornik M."/>
            <person name="Reyes-Prieto A."/>
            <person name="Armbrust E.V."/>
            <person name="Aves S.J."/>
            <person name="Beiko R.G."/>
            <person name="Coutinho P."/>
            <person name="Dacks J.B."/>
            <person name="Durnford D.G."/>
            <person name="Fast N.M."/>
            <person name="Green B.R."/>
            <person name="Grisdale C.J."/>
            <person name="Hempel F."/>
            <person name="Henrissat B."/>
            <person name="Hoppner M.P."/>
            <person name="Ishida K."/>
            <person name="Kim E."/>
            <person name="Koreny L."/>
            <person name="Kroth P.G."/>
            <person name="Liu Y."/>
            <person name="Malik S.B."/>
            <person name="Maier U.G."/>
            <person name="McRose D."/>
            <person name="Mock T."/>
            <person name="Neilson J.A."/>
            <person name="Onodera N.T."/>
            <person name="Poole A.M."/>
            <person name="Pritham E.J."/>
            <person name="Richards T.A."/>
            <person name="Rocap G."/>
            <person name="Roy S.W."/>
            <person name="Sarai C."/>
            <person name="Schaack S."/>
            <person name="Shirato S."/>
            <person name="Slamovits C.H."/>
            <person name="Spencer D.F."/>
            <person name="Suzuki S."/>
            <person name="Worden A.Z."/>
            <person name="Zauner S."/>
            <person name="Barry K."/>
            <person name="Bell C."/>
            <person name="Bharti A.K."/>
            <person name="Crow J.A."/>
            <person name="Grimwood J."/>
            <person name="Kramer R."/>
            <person name="Lindquist E."/>
            <person name="Lucas S."/>
            <person name="Salamov A."/>
            <person name="McFadden G.I."/>
            <person name="Lane C.E."/>
            <person name="Keeling P.J."/>
            <person name="Gray M.W."/>
            <person name="Grigoriev I.V."/>
            <person name="Archibald J.M."/>
        </authorList>
    </citation>
    <scope>NUCLEOTIDE SEQUENCE</scope>
    <source>
        <strain evidence="15 17">CCMP2712</strain>
    </source>
</reference>
<evidence type="ECO:0000313" key="17">
    <source>
        <dbReference type="Proteomes" id="UP000011087"/>
    </source>
</evidence>
<dbReference type="InterPro" id="IPR001611">
    <property type="entry name" value="Leu-rich_rpt"/>
</dbReference>
<evidence type="ECO:0000256" key="8">
    <source>
        <dbReference type="ARBA" id="ARBA00022777"/>
    </source>
</evidence>
<keyword evidence="7" id="KW-0547">Nucleotide-binding</keyword>
<comment type="catalytic activity">
    <reaction evidence="11">
        <text>L-seryl-[protein] + ATP = O-phospho-L-seryl-[protein] + ADP + H(+)</text>
        <dbReference type="Rhea" id="RHEA:17989"/>
        <dbReference type="Rhea" id="RHEA-COMP:9863"/>
        <dbReference type="Rhea" id="RHEA-COMP:11604"/>
        <dbReference type="ChEBI" id="CHEBI:15378"/>
        <dbReference type="ChEBI" id="CHEBI:29999"/>
        <dbReference type="ChEBI" id="CHEBI:30616"/>
        <dbReference type="ChEBI" id="CHEBI:83421"/>
        <dbReference type="ChEBI" id="CHEBI:456216"/>
        <dbReference type="EC" id="2.7.11.1"/>
    </reaction>
</comment>
<proteinExistence type="predicted"/>
<feature type="domain" description="Roc" evidence="14">
    <location>
        <begin position="602"/>
        <end position="781"/>
    </location>
</feature>
<reference evidence="16" key="3">
    <citation type="submission" date="2016-03" db="UniProtKB">
        <authorList>
            <consortium name="EnsemblProtists"/>
        </authorList>
    </citation>
    <scope>IDENTIFICATION</scope>
</reference>
<dbReference type="GeneID" id="17304842"/>
<dbReference type="Gene3D" id="3.30.70.1390">
    <property type="entry name" value="ROC domain from the Parkinson's disease-associated leucine-rich repeat kinase 2"/>
    <property type="match status" value="1"/>
</dbReference>
<keyword evidence="5" id="KW-0808">Transferase</keyword>
<dbReference type="STRING" id="905079.L1JJ57"/>
<dbReference type="InterPro" id="IPR020635">
    <property type="entry name" value="Tyr_kinase_cat_dom"/>
</dbReference>
<dbReference type="PaxDb" id="55529-EKX48189"/>
<dbReference type="GO" id="GO:0009507">
    <property type="term" value="C:chloroplast"/>
    <property type="evidence" value="ECO:0007669"/>
    <property type="project" value="UniProtKB-SubCell"/>
</dbReference>
<keyword evidence="4" id="KW-0433">Leucine-rich repeat</keyword>
<dbReference type="InterPro" id="IPR008271">
    <property type="entry name" value="Ser/Thr_kinase_AS"/>
</dbReference>
<keyword evidence="6" id="KW-0677">Repeat</keyword>
<sequence>MFSRSIAGVVRLQALWRGHVSRVHIHEDTTVDLRERNLRLVGTSEALSAKDPLRIFALNLSYNVLASLPDALKLLKNLVRLDLEGNALSLLPAWLGLLHRLKHLSLANNQELVGVFPSSMRGLSNLTLLNLSKTGMHCLPDWLTSLRKLSSLDVGHNEELGNHLLDAGWSQMTNLTYLNMESTGLTECPQFLTQLNLHHLIVGGNWELGDAFDETTLHGLSQLRTLDLTGIDLKSLSCISHMAKLENLVVKRNRSLTEQIHKVDLAGLKKMVKLDLSCIGLSKCPNWLGDLNSLTELNVGGNRKLGGSIDDPANMTSISYLTNLTSLDLRDLSLVGCLPWIRQMTQLQEINLSGNISLGENLEIWNLGCLTNLRMINLSSIRLSQCPDWIGDLKGLHHLILSENIHLGRSLHDVQLGHLQLLSSLDLSSVGLKTCPSWLRELTQLQVLILGWNQELSLDDDVMLKLCGLETLDLTGTGQVSCPQCLRALSNLRSLGLGQNENLGRSLENSNFLQALSNLTVLDLQNIGLRSCPEWIGDLIALQMVYFNNNKELETISYSLARCTSLRILNTTGCLNLHTPPPHVCKRGAPFCLKYLRDLNKGHVESHMLKMMLVGEPKAGKSSLLDTLETGRPRMRADDDRTVSVVVKSHKLNQNSRLVINSYDAGGHDVYLATHRFFMSPGALYVCVIDLSQQDCHVQAFKWVEAVQSQVPGAAVSIVGTHADLLEAEANVDDDHGESTPESTSNCASRRLLQVQESIVCWEENNVKELHEELREAEAKLAHLFDLPEEWYALKRERDHVLQSSLKNLRLDLQVPLKVKEDECFHNLLSRAKQACDISHQQHLVDLHFKMHEIEKSSNPKVQTASYFNHASARDERENLFTLRLRELISKRPRIFLFAAVSLDPSAMGVEVLRDTLECLIQDQKSFPLTRNTTPLSYLMLESCFRLGGQHVATSRARSRQLDIPEKVCPRGHRLSPLTPGIGATYMCDQCSQCIISGEQMMSCTICSWDLCMGCCGRTASHVWSNRLCPSGHVLSHFRTPGVYICDRCSALIERGQEMIGCRECGWDLCQVCSGLVECAVSSAEQAKNEETFGDLMLDPELSNNDGEVNLSMPSLPRLHDETQSPYQFSTLNQDENVSQLDHIKATIEMLAQDCKSVFEEKQELETAQREDIRDHPDTLKGQGEGLIEREWEQVVQAYTEQNSSHELLELCARPYVQAEDLVAAAVECNMEREEVFRALDYLHNIGAVLYYGNDSVHERLRGYVFTRPQWIIDAIKFVVHERDDRNLNDELRNLHGRMDMQGKRQLESLRNGGRLCDRLLRCWLWENVSEDDKDVLIYLLQGFKLMHQYQTHLPDEKFCQVCARQGHCSYVVPAMFPKGSLDGRYTLPSPWSPQMSSDCRAIVRREYQCSHFESFFLSELQVEWSTIGHLDHNNEHISVEVLGQSAEGMVLRCEESEFVDETLVVRMAKLQSSSGSAMESIMTVVSWVDLVDACSMAATEWPLFRYVNQSIEAAERRQPGLHLVAMIPCGEDLSDRKLLQDVQRVRRVTLSDGKTVESRDLLPTRRTLRRCDLPAVRFSNLQKPQLPVPSNPFTYQADIGEESNHSQQDTSQAPHDLEAVSDPVPQIPGYLIRKRLGKGMQGSIWLAEQFNKSLVVIKIVKAGLNSKREYDNLSQIAGDHPNVVHVVDVLQEFEDIKRQRFLGLVMDYVEGESLRQKLDREIANGQESTSDLIGDNLKACHVMCDVLAGLSVLHAIKPYPIVHRDIKPANIMIRDIDGSAVVVDLGVSKRYGLDDQSITSGDFLKGTLAYASPEIAMGGGENEVDQRSDVWSCGIVLYEMVSGKRPFEAENSLKLIECIKIRELPQLLCKDKRKEKYTLGRHALAKVLVKALSKDRNGRFHDASDMLRVLKMICECPNVVPCELISTLTRPVSLKENLTCFRVVFFSCRCGTDIDPERECQEFKDLFRAAFFKKHKFVGVAHAGVGICCSACTVETCCARSCRRCHFSGHGSDSSGGLYWYSETGRKQQENQVTAQHLSNLIQLHARASVLQKIECIFLNACSTLSTGYALRSVGVKVVVCWHGIVRQSVSRKFSLRFYELLSEDHGNYWLAFMTVCNEMAQDLRNFQPCMLHLYGKGTERKNRCNAWRDGRMVDVVEPEENEEDFRMPLDSSVSEESWSAEEEEQEQDDPDKNWRVPRARDDFAALAGQSELRALRCLAFKLRMPDGSAVESSEVDKNGFITQRGLRAIGVDSYTQLWRRSGKIVKKAKSELRASNRRQFDTCPVCKEMQTCGAAEQVMEKVDQARHEIENSIYYRQMDLLAHRRKMELTGTATSRQFGNYKKTLLTTPRRDIISMWHRDLAERNETEIGRGTRLSAAGRAKLSSACQSHLFQMDIRQETLSELEATLHRLRGHVHVSVIDDEGSFTAQITDLCRQIHEYHSLM</sequence>
<dbReference type="EnsemblProtists" id="EKX48189">
    <property type="protein sequence ID" value="EKX48189"/>
    <property type="gene ID" value="GUITHDRAFT_106084"/>
</dbReference>
<evidence type="ECO:0000256" key="2">
    <source>
        <dbReference type="ARBA" id="ARBA00012513"/>
    </source>
</evidence>
<evidence type="ECO:0000256" key="3">
    <source>
        <dbReference type="ARBA" id="ARBA00022527"/>
    </source>
</evidence>
<dbReference type="CDD" id="cd14014">
    <property type="entry name" value="STKc_PknB_like"/>
    <property type="match status" value="1"/>
</dbReference>
<dbReference type="PROSITE" id="PS50011">
    <property type="entry name" value="PROTEIN_KINASE_DOM"/>
    <property type="match status" value="1"/>
</dbReference>
<dbReference type="InterPro" id="IPR020859">
    <property type="entry name" value="ROC"/>
</dbReference>
<dbReference type="Pfam" id="PF16095">
    <property type="entry name" value="COR-A"/>
    <property type="match status" value="1"/>
</dbReference>
<evidence type="ECO:0000256" key="1">
    <source>
        <dbReference type="ARBA" id="ARBA00004229"/>
    </source>
</evidence>
<dbReference type="InterPro" id="IPR011009">
    <property type="entry name" value="Kinase-like_dom_sf"/>
</dbReference>
<dbReference type="GO" id="GO:0004674">
    <property type="term" value="F:protein serine/threonine kinase activity"/>
    <property type="evidence" value="ECO:0007669"/>
    <property type="project" value="UniProtKB-KW"/>
</dbReference>
<dbReference type="HOGENOM" id="CLU_228929_0_0_1"/>
<keyword evidence="3" id="KW-0723">Serine/threonine-protein kinase</keyword>
<reference evidence="17" key="2">
    <citation type="submission" date="2012-11" db="EMBL/GenBank/DDBJ databases">
        <authorList>
            <person name="Kuo A."/>
            <person name="Curtis B.A."/>
            <person name="Tanifuji G."/>
            <person name="Burki F."/>
            <person name="Gruber A."/>
            <person name="Irimia M."/>
            <person name="Maruyama S."/>
            <person name="Arias M.C."/>
            <person name="Ball S.G."/>
            <person name="Gile G.H."/>
            <person name="Hirakawa Y."/>
            <person name="Hopkins J.F."/>
            <person name="Rensing S.A."/>
            <person name="Schmutz J."/>
            <person name="Symeonidi A."/>
            <person name="Elias M."/>
            <person name="Eveleigh R.J."/>
            <person name="Herman E.K."/>
            <person name="Klute M.J."/>
            <person name="Nakayama T."/>
            <person name="Obornik M."/>
            <person name="Reyes-Prieto A."/>
            <person name="Armbrust E.V."/>
            <person name="Aves S.J."/>
            <person name="Beiko R.G."/>
            <person name="Coutinho P."/>
            <person name="Dacks J.B."/>
            <person name="Durnford D.G."/>
            <person name="Fast N.M."/>
            <person name="Green B.R."/>
            <person name="Grisdale C."/>
            <person name="Hempe F."/>
            <person name="Henrissat B."/>
            <person name="Hoppner M.P."/>
            <person name="Ishida K.-I."/>
            <person name="Kim E."/>
            <person name="Koreny L."/>
            <person name="Kroth P.G."/>
            <person name="Liu Y."/>
            <person name="Malik S.-B."/>
            <person name="Maier U.G."/>
            <person name="McRose D."/>
            <person name="Mock T."/>
            <person name="Neilson J.A."/>
            <person name="Onodera N.T."/>
            <person name="Poole A.M."/>
            <person name="Pritham E.J."/>
            <person name="Richards T.A."/>
            <person name="Rocap G."/>
            <person name="Roy S.W."/>
            <person name="Sarai C."/>
            <person name="Schaack S."/>
            <person name="Shirato S."/>
            <person name="Slamovits C.H."/>
            <person name="Spencer D.F."/>
            <person name="Suzuki S."/>
            <person name="Worden A.Z."/>
            <person name="Zauner S."/>
            <person name="Barry K."/>
            <person name="Bell C."/>
            <person name="Bharti A.K."/>
            <person name="Crow J.A."/>
            <person name="Grimwood J."/>
            <person name="Kramer R."/>
            <person name="Lindquist E."/>
            <person name="Lucas S."/>
            <person name="Salamov A."/>
            <person name="McFadden G.I."/>
            <person name="Lane C.E."/>
            <person name="Keeling P.J."/>
            <person name="Gray M.W."/>
            <person name="Grigoriev I.V."/>
            <person name="Archibald J.M."/>
        </authorList>
    </citation>
    <scope>NUCLEOTIDE SEQUENCE</scope>
    <source>
        <strain evidence="17">CCMP2712</strain>
    </source>
</reference>
<dbReference type="InterPro" id="IPR027417">
    <property type="entry name" value="P-loop_NTPase"/>
</dbReference>
<evidence type="ECO:0000256" key="9">
    <source>
        <dbReference type="ARBA" id="ARBA00022840"/>
    </source>
</evidence>
<dbReference type="GO" id="GO:0004713">
    <property type="term" value="F:protein tyrosine kinase activity"/>
    <property type="evidence" value="ECO:0007669"/>
    <property type="project" value="InterPro"/>
</dbReference>
<comment type="subcellular location">
    <subcellularLocation>
        <location evidence="1">Plastid</location>
        <location evidence="1">Chloroplast</location>
    </subcellularLocation>
</comment>
<accession>L1JJ57</accession>
<dbReference type="SMART" id="SM00369">
    <property type="entry name" value="LRR_TYP"/>
    <property type="match status" value="6"/>
</dbReference>
<evidence type="ECO:0000256" key="5">
    <source>
        <dbReference type="ARBA" id="ARBA00022679"/>
    </source>
</evidence>
<feature type="compositionally biased region" description="Acidic residues" evidence="12">
    <location>
        <begin position="2180"/>
        <end position="2191"/>
    </location>
</feature>
<organism evidence="15">
    <name type="scientific">Guillardia theta (strain CCMP2712)</name>
    <name type="common">Cryptophyte</name>
    <dbReference type="NCBI Taxonomy" id="905079"/>
    <lineage>
        <taxon>Eukaryota</taxon>
        <taxon>Cryptophyceae</taxon>
        <taxon>Pyrenomonadales</taxon>
        <taxon>Geminigeraceae</taxon>
        <taxon>Guillardia</taxon>
    </lineage>
</organism>
<dbReference type="EMBL" id="JH992987">
    <property type="protein sequence ID" value="EKX48189.1"/>
    <property type="molecule type" value="Genomic_DNA"/>
</dbReference>
<dbReference type="PROSITE" id="PS50096">
    <property type="entry name" value="IQ"/>
    <property type="match status" value="1"/>
</dbReference>
<dbReference type="Gene3D" id="1.10.510.10">
    <property type="entry name" value="Transferase(Phosphotransferase) domain 1"/>
    <property type="match status" value="1"/>
</dbReference>
<name>L1JJ57_GUITC</name>
<dbReference type="InterPro" id="IPR032171">
    <property type="entry name" value="COR-A"/>
</dbReference>
<keyword evidence="8" id="KW-0418">Kinase</keyword>
<dbReference type="Pfam" id="PF00069">
    <property type="entry name" value="Pkinase"/>
    <property type="match status" value="1"/>
</dbReference>
<dbReference type="RefSeq" id="XP_005835169.1">
    <property type="nucleotide sequence ID" value="XM_005835112.1"/>
</dbReference>
<dbReference type="SUPFAM" id="SSF56112">
    <property type="entry name" value="Protein kinase-like (PK-like)"/>
    <property type="match status" value="1"/>
</dbReference>
<dbReference type="eggNOG" id="KOG0619">
    <property type="taxonomic scope" value="Eukaryota"/>
</dbReference>
<dbReference type="Gene3D" id="3.80.10.10">
    <property type="entry name" value="Ribonuclease Inhibitor"/>
    <property type="match status" value="4"/>
</dbReference>
<dbReference type="Gene3D" id="3.40.50.300">
    <property type="entry name" value="P-loop containing nucleotide triphosphate hydrolases"/>
    <property type="match status" value="1"/>
</dbReference>
<dbReference type="OrthoDB" id="2018313at2759"/>
<dbReference type="SUPFAM" id="SSF52540">
    <property type="entry name" value="P-loop containing nucleoside triphosphate hydrolases"/>
    <property type="match status" value="1"/>
</dbReference>
<protein>
    <recommendedName>
        <fullName evidence="2">non-specific serine/threonine protein kinase</fullName>
        <ecNumber evidence="2">2.7.11.1</ecNumber>
    </recommendedName>
</protein>
<evidence type="ECO:0000256" key="7">
    <source>
        <dbReference type="ARBA" id="ARBA00022741"/>
    </source>
</evidence>
<evidence type="ECO:0000256" key="11">
    <source>
        <dbReference type="ARBA" id="ARBA00048679"/>
    </source>
</evidence>
<feature type="domain" description="Protein kinase" evidence="13">
    <location>
        <begin position="1631"/>
        <end position="1914"/>
    </location>
</feature>
<gene>
    <name evidence="15" type="ORF">GUITHDRAFT_106084</name>
</gene>
<evidence type="ECO:0000256" key="10">
    <source>
        <dbReference type="ARBA" id="ARBA00047899"/>
    </source>
</evidence>
<evidence type="ECO:0000256" key="12">
    <source>
        <dbReference type="SAM" id="MobiDB-lite"/>
    </source>
</evidence>
<evidence type="ECO:0000256" key="6">
    <source>
        <dbReference type="ARBA" id="ARBA00022737"/>
    </source>
</evidence>
<dbReference type="GO" id="GO:0005524">
    <property type="term" value="F:ATP binding"/>
    <property type="evidence" value="ECO:0007669"/>
    <property type="project" value="UniProtKB-KW"/>
</dbReference>
<dbReference type="InterPro" id="IPR003591">
    <property type="entry name" value="Leu-rich_rpt_typical-subtyp"/>
</dbReference>
<comment type="catalytic activity">
    <reaction evidence="10">
        <text>L-threonyl-[protein] + ATP = O-phospho-L-threonyl-[protein] + ADP + H(+)</text>
        <dbReference type="Rhea" id="RHEA:46608"/>
        <dbReference type="Rhea" id="RHEA-COMP:11060"/>
        <dbReference type="Rhea" id="RHEA-COMP:11605"/>
        <dbReference type="ChEBI" id="CHEBI:15378"/>
        <dbReference type="ChEBI" id="CHEBI:30013"/>
        <dbReference type="ChEBI" id="CHEBI:30616"/>
        <dbReference type="ChEBI" id="CHEBI:61977"/>
        <dbReference type="ChEBI" id="CHEBI:456216"/>
        <dbReference type="EC" id="2.7.11.1"/>
    </reaction>
</comment>
<dbReference type="SUPFAM" id="SSF52058">
    <property type="entry name" value="L domain-like"/>
    <property type="match status" value="2"/>
</dbReference>
<dbReference type="InterPro" id="IPR050647">
    <property type="entry name" value="Plant_LRR-RLKs"/>
</dbReference>
<dbReference type="InterPro" id="IPR032675">
    <property type="entry name" value="LRR_dom_sf"/>
</dbReference>
<evidence type="ECO:0000259" key="13">
    <source>
        <dbReference type="PROSITE" id="PS50011"/>
    </source>
</evidence>
<dbReference type="eggNOG" id="KOG0597">
    <property type="taxonomic scope" value="Eukaryota"/>
</dbReference>
<dbReference type="SMART" id="SM00219">
    <property type="entry name" value="TyrKc"/>
    <property type="match status" value="1"/>
</dbReference>
<evidence type="ECO:0000313" key="15">
    <source>
        <dbReference type="EMBL" id="EKX48189.1"/>
    </source>
</evidence>
<dbReference type="EC" id="2.7.11.1" evidence="2"/>
<feature type="region of interest" description="Disordered" evidence="12">
    <location>
        <begin position="1603"/>
        <end position="1623"/>
    </location>
</feature>
<dbReference type="PROSITE" id="PS00108">
    <property type="entry name" value="PROTEIN_KINASE_ST"/>
    <property type="match status" value="1"/>
</dbReference>
<keyword evidence="17" id="KW-1185">Reference proteome</keyword>
<evidence type="ECO:0000259" key="14">
    <source>
        <dbReference type="PROSITE" id="PS51424"/>
    </source>
</evidence>
<dbReference type="InterPro" id="IPR000719">
    <property type="entry name" value="Prot_kinase_dom"/>
</dbReference>
<dbReference type="SMART" id="SM00220">
    <property type="entry name" value="S_TKc"/>
    <property type="match status" value="1"/>
</dbReference>